<comment type="caution">
    <text evidence="3">The sequence shown here is derived from an EMBL/GenBank/DDBJ whole genome shotgun (WGS) entry which is preliminary data.</text>
</comment>
<name>X1TDD3_9ZZZZ</name>
<proteinExistence type="predicted"/>
<keyword evidence="2" id="KW-0812">Transmembrane</keyword>
<feature type="region of interest" description="Disordered" evidence="1">
    <location>
        <begin position="171"/>
        <end position="199"/>
    </location>
</feature>
<feature type="compositionally biased region" description="Basic and acidic residues" evidence="1">
    <location>
        <begin position="171"/>
        <end position="180"/>
    </location>
</feature>
<evidence type="ECO:0000256" key="2">
    <source>
        <dbReference type="SAM" id="Phobius"/>
    </source>
</evidence>
<gene>
    <name evidence="3" type="ORF">S12H4_15035</name>
</gene>
<feature type="transmembrane region" description="Helical" evidence="2">
    <location>
        <begin position="15"/>
        <end position="35"/>
    </location>
</feature>
<dbReference type="AlphaFoldDB" id="X1TDD3"/>
<evidence type="ECO:0000256" key="1">
    <source>
        <dbReference type="SAM" id="MobiDB-lite"/>
    </source>
</evidence>
<reference evidence="3" key="1">
    <citation type="journal article" date="2014" name="Front. Microbiol.">
        <title>High frequency of phylogenetically diverse reductive dehalogenase-homologous genes in deep subseafloor sedimentary metagenomes.</title>
        <authorList>
            <person name="Kawai M."/>
            <person name="Futagami T."/>
            <person name="Toyoda A."/>
            <person name="Takaki Y."/>
            <person name="Nishi S."/>
            <person name="Hori S."/>
            <person name="Arai W."/>
            <person name="Tsubouchi T."/>
            <person name="Morono Y."/>
            <person name="Uchiyama I."/>
            <person name="Ito T."/>
            <person name="Fujiyama A."/>
            <person name="Inagaki F."/>
            <person name="Takami H."/>
        </authorList>
    </citation>
    <scope>NUCLEOTIDE SEQUENCE</scope>
    <source>
        <strain evidence="3">Expedition CK06-06</strain>
    </source>
</reference>
<organism evidence="3">
    <name type="scientific">marine sediment metagenome</name>
    <dbReference type="NCBI Taxonomy" id="412755"/>
    <lineage>
        <taxon>unclassified sequences</taxon>
        <taxon>metagenomes</taxon>
        <taxon>ecological metagenomes</taxon>
    </lineage>
</organism>
<keyword evidence="2" id="KW-1133">Transmembrane helix</keyword>
<accession>X1TDD3</accession>
<protein>
    <submittedName>
        <fullName evidence="3">Uncharacterized protein</fullName>
    </submittedName>
</protein>
<dbReference type="EMBL" id="BARW01007195">
    <property type="protein sequence ID" value="GAI85590.1"/>
    <property type="molecule type" value="Genomic_DNA"/>
</dbReference>
<evidence type="ECO:0000313" key="3">
    <source>
        <dbReference type="EMBL" id="GAI85590.1"/>
    </source>
</evidence>
<keyword evidence="2" id="KW-0472">Membrane</keyword>
<sequence length="199" mass="21627">MEVIKNLLIRFRQSGVLVLIGFFLIIYIAFGFVYWQQGSEQKELEEQSAKISLIVAKPLASKEKLQADYDEVNSALASITDSDAIAKLVGIAEESGIDVASDSDKLIVPSAAVREEKVGGGTYQVFSFTNISVQGDYGNVMAFISDLDSGETPETKTMVLKKVTIKQIEVKGEGEGETRTETSATLDVDLYTKPGDDSL</sequence>